<evidence type="ECO:0000256" key="1">
    <source>
        <dbReference type="ARBA" id="ARBA00022723"/>
    </source>
</evidence>
<feature type="domain" description="Fumarylacetoacetase-like C-terminal" evidence="2">
    <location>
        <begin position="30"/>
        <end position="229"/>
    </location>
</feature>
<dbReference type="Pfam" id="PF01557">
    <property type="entry name" value="FAA_hydrolase"/>
    <property type="match status" value="1"/>
</dbReference>
<dbReference type="Proteomes" id="UP000189940">
    <property type="component" value="Unassembled WGS sequence"/>
</dbReference>
<keyword evidence="4" id="KW-1185">Reference proteome</keyword>
<dbReference type="Gene3D" id="3.90.850.10">
    <property type="entry name" value="Fumarylacetoacetase-like, C-terminal domain"/>
    <property type="match status" value="1"/>
</dbReference>
<evidence type="ECO:0000313" key="3">
    <source>
        <dbReference type="EMBL" id="OPH83661.1"/>
    </source>
</evidence>
<dbReference type="STRING" id="29421.B2M20_05780"/>
<gene>
    <name evidence="3" type="ORF">B2M20_05780</name>
</gene>
<comment type="caution">
    <text evidence="3">The sequence shown here is derived from an EMBL/GenBank/DDBJ whole genome shotgun (WGS) entry which is preliminary data.</text>
</comment>
<evidence type="ECO:0000259" key="2">
    <source>
        <dbReference type="Pfam" id="PF01557"/>
    </source>
</evidence>
<keyword evidence="1" id="KW-0479">Metal-binding</keyword>
<dbReference type="InterPro" id="IPR011234">
    <property type="entry name" value="Fumarylacetoacetase-like_C"/>
</dbReference>
<dbReference type="RefSeq" id="WP_079446118.1">
    <property type="nucleotide sequence ID" value="NZ_MWPQ01000025.1"/>
</dbReference>
<name>A0A1V4I0A9_NITVU</name>
<dbReference type="EMBL" id="MWPQ01000025">
    <property type="protein sequence ID" value="OPH83661.1"/>
    <property type="molecule type" value="Genomic_DNA"/>
</dbReference>
<dbReference type="AlphaFoldDB" id="A0A1V4I0A9"/>
<dbReference type="GO" id="GO:0018773">
    <property type="term" value="F:acetylpyruvate hydrolase activity"/>
    <property type="evidence" value="ECO:0007669"/>
    <property type="project" value="TreeGrafter"/>
</dbReference>
<dbReference type="OrthoDB" id="5197601at2"/>
<dbReference type="GO" id="GO:0046872">
    <property type="term" value="F:metal ion binding"/>
    <property type="evidence" value="ECO:0007669"/>
    <property type="project" value="UniProtKB-KW"/>
</dbReference>
<accession>A0A1V4I0A9</accession>
<evidence type="ECO:0000313" key="4">
    <source>
        <dbReference type="Proteomes" id="UP000189940"/>
    </source>
</evidence>
<protein>
    <submittedName>
        <fullName evidence="3">Fumarylacetoacetate hydrolase</fullName>
    </submittedName>
</protein>
<dbReference type="SUPFAM" id="SSF56529">
    <property type="entry name" value="FAH"/>
    <property type="match status" value="1"/>
</dbReference>
<dbReference type="PANTHER" id="PTHR11820:SF90">
    <property type="entry name" value="FLUTATHIONE S-TRANSFERASE"/>
    <property type="match status" value="1"/>
</dbReference>
<dbReference type="PANTHER" id="PTHR11820">
    <property type="entry name" value="ACYLPYRUVASE"/>
    <property type="match status" value="1"/>
</dbReference>
<dbReference type="InterPro" id="IPR036663">
    <property type="entry name" value="Fumarylacetoacetase_C_sf"/>
</dbReference>
<organism evidence="3 4">
    <name type="scientific">Nitrobacter vulgaris</name>
    <dbReference type="NCBI Taxonomy" id="29421"/>
    <lineage>
        <taxon>Bacteria</taxon>
        <taxon>Pseudomonadati</taxon>
        <taxon>Pseudomonadota</taxon>
        <taxon>Alphaproteobacteria</taxon>
        <taxon>Hyphomicrobiales</taxon>
        <taxon>Nitrobacteraceae</taxon>
        <taxon>Nitrobacter</taxon>
    </lineage>
</organism>
<keyword evidence="3" id="KW-0378">Hydrolase</keyword>
<reference evidence="3 4" key="1">
    <citation type="submission" date="2017-02" db="EMBL/GenBank/DDBJ databases">
        <title>Genome sequence of the nitrite-oxidizing bacterium Nitrobacter vulgaris strain Ab1.</title>
        <authorList>
            <person name="Mellbye B.L."/>
            <person name="Davis E.W."/>
            <person name="Spieck E."/>
            <person name="Chang J.H."/>
            <person name="Bottomley P.J."/>
            <person name="Sayavedra-Soto L.A."/>
        </authorList>
    </citation>
    <scope>NUCLEOTIDE SEQUENCE [LARGE SCALE GENOMIC DNA]</scope>
    <source>
        <strain evidence="3 4">Ab1</strain>
    </source>
</reference>
<sequence>MSVSSFVIPQPPQPVIAVAGDDRFFPVRRVWCVGRNYLDHIRELGHDERAPPFFFAKHADMIDANGAVIPYPPLTQNLHHEVELIVAMKSGGLRIPADTALDHVYGYAVGIDLTRRDLQNAVREKKQPWEIAKSFDHAAPCSALQPAARIGHPSKGHIWLTVNGKETQSGDLAQMIWNVPEIIAQLSQQVALDAGDIIMTGTPAGVSPLQPGDHVECGCDGVGTLTVTIGQPAA</sequence>
<proteinExistence type="predicted"/>